<evidence type="ECO:0000313" key="2">
    <source>
        <dbReference type="Proteomes" id="UP000662618"/>
    </source>
</evidence>
<protein>
    <submittedName>
        <fullName evidence="1">Uncharacterized protein</fullName>
    </submittedName>
</protein>
<accession>A0A9N8QTL5</accession>
<gene>
    <name evidence="1" type="ORF">CHRY9390_02895</name>
</gene>
<sequence>MKCKEKIIFVNSEFMCYHTDTTEIQFNRYLYFWLRDFNHKNKAVKSNIFDG</sequence>
<dbReference type="EMBL" id="CAJIMS010000001">
    <property type="protein sequence ID" value="CAD7814974.1"/>
    <property type="molecule type" value="Genomic_DNA"/>
</dbReference>
<dbReference type="AlphaFoldDB" id="A0A9N8QTL5"/>
<reference evidence="1" key="1">
    <citation type="submission" date="2020-12" db="EMBL/GenBank/DDBJ databases">
        <authorList>
            <person name="Rodrigo-Torres L."/>
            <person name="Arahal R. D."/>
            <person name="Lucena T."/>
        </authorList>
    </citation>
    <scope>NUCLEOTIDE SEQUENCE</scope>
    <source>
        <strain evidence="1">CECT 9390</strain>
    </source>
</reference>
<evidence type="ECO:0000313" key="1">
    <source>
        <dbReference type="EMBL" id="CAD7814974.1"/>
    </source>
</evidence>
<dbReference type="Proteomes" id="UP000662618">
    <property type="component" value="Unassembled WGS sequence"/>
</dbReference>
<keyword evidence="2" id="KW-1185">Reference proteome</keyword>
<comment type="caution">
    <text evidence="1">The sequence shown here is derived from an EMBL/GenBank/DDBJ whole genome shotgun (WGS) entry which is preliminary data.</text>
</comment>
<proteinExistence type="predicted"/>
<name>A0A9N8QTL5_9FLAO</name>
<organism evidence="1 2">
    <name type="scientific">Chryseobacterium aquaeductus</name>
    <dbReference type="NCBI Taxonomy" id="2675056"/>
    <lineage>
        <taxon>Bacteria</taxon>
        <taxon>Pseudomonadati</taxon>
        <taxon>Bacteroidota</taxon>
        <taxon>Flavobacteriia</taxon>
        <taxon>Flavobacteriales</taxon>
        <taxon>Weeksellaceae</taxon>
        <taxon>Chryseobacterium group</taxon>
        <taxon>Chryseobacterium</taxon>
    </lineage>
</organism>